<evidence type="ECO:0000259" key="6">
    <source>
        <dbReference type="Pfam" id="PF21787"/>
    </source>
</evidence>
<protein>
    <recommendedName>
        <fullName evidence="10">Transposase</fullName>
    </recommendedName>
</protein>
<gene>
    <name evidence="8" type="ORF">APLA_LOCUS15043</name>
</gene>
<feature type="coiled-coil region" evidence="5">
    <location>
        <begin position="131"/>
        <end position="165"/>
    </location>
</feature>
<accession>A0A8S1B9N8</accession>
<dbReference type="InterPro" id="IPR008501">
    <property type="entry name" value="THOC7/Mft1"/>
</dbReference>
<dbReference type="PANTHER" id="PTHR23405">
    <property type="entry name" value="MAINTENANCE OF KILLER 16 MAK16 PROTEIN-RELATED"/>
    <property type="match status" value="1"/>
</dbReference>
<evidence type="ECO:0000313" key="9">
    <source>
        <dbReference type="Proteomes" id="UP000494256"/>
    </source>
</evidence>
<evidence type="ECO:0000256" key="1">
    <source>
        <dbReference type="ARBA" id="ARBA00004123"/>
    </source>
</evidence>
<dbReference type="AlphaFoldDB" id="A0A8S1B9N8"/>
<keyword evidence="4" id="KW-0539">Nucleus</keyword>
<dbReference type="InterPro" id="IPR048365">
    <property type="entry name" value="TNP-like_RNaseH_N"/>
</dbReference>
<evidence type="ECO:0000256" key="3">
    <source>
        <dbReference type="ARBA" id="ARBA00023054"/>
    </source>
</evidence>
<comment type="subcellular location">
    <subcellularLocation>
        <location evidence="1">Nucleus</location>
    </subcellularLocation>
</comment>
<name>A0A8S1B9N8_ARCPL</name>
<comment type="similarity">
    <text evidence="2">Belongs to the THOC7 family.</text>
</comment>
<dbReference type="GO" id="GO:0006397">
    <property type="term" value="P:mRNA processing"/>
    <property type="evidence" value="ECO:0007669"/>
    <property type="project" value="InterPro"/>
</dbReference>
<feature type="domain" description="Transposable element P transposase-like GTP-binding insertion" evidence="7">
    <location>
        <begin position="515"/>
        <end position="631"/>
    </location>
</feature>
<evidence type="ECO:0000256" key="4">
    <source>
        <dbReference type="ARBA" id="ARBA00023242"/>
    </source>
</evidence>
<dbReference type="Pfam" id="PF21788">
    <property type="entry name" value="TNP-like_GBD"/>
    <property type="match status" value="1"/>
</dbReference>
<evidence type="ECO:0000256" key="5">
    <source>
        <dbReference type="SAM" id="Coils"/>
    </source>
</evidence>
<evidence type="ECO:0008006" key="10">
    <source>
        <dbReference type="Google" id="ProtNLM"/>
    </source>
</evidence>
<dbReference type="GO" id="GO:0006406">
    <property type="term" value="P:mRNA export from nucleus"/>
    <property type="evidence" value="ECO:0007669"/>
    <property type="project" value="TreeGrafter"/>
</dbReference>
<organism evidence="8 9">
    <name type="scientific">Arctia plantaginis</name>
    <name type="common">Wood tiger moth</name>
    <name type="synonym">Phalaena plantaginis</name>
    <dbReference type="NCBI Taxonomy" id="874455"/>
    <lineage>
        <taxon>Eukaryota</taxon>
        <taxon>Metazoa</taxon>
        <taxon>Ecdysozoa</taxon>
        <taxon>Arthropoda</taxon>
        <taxon>Hexapoda</taxon>
        <taxon>Insecta</taxon>
        <taxon>Pterygota</taxon>
        <taxon>Neoptera</taxon>
        <taxon>Endopterygota</taxon>
        <taxon>Lepidoptera</taxon>
        <taxon>Glossata</taxon>
        <taxon>Ditrysia</taxon>
        <taxon>Noctuoidea</taxon>
        <taxon>Erebidae</taxon>
        <taxon>Arctiinae</taxon>
        <taxon>Arctia</taxon>
    </lineage>
</organism>
<dbReference type="InterPro" id="IPR048366">
    <property type="entry name" value="TNP-like_GBD"/>
</dbReference>
<keyword evidence="3 5" id="KW-0175">Coiled coil</keyword>
<dbReference type="Proteomes" id="UP000494256">
    <property type="component" value="Unassembled WGS sequence"/>
</dbReference>
<evidence type="ECO:0000259" key="7">
    <source>
        <dbReference type="Pfam" id="PF21788"/>
    </source>
</evidence>
<dbReference type="Pfam" id="PF21787">
    <property type="entry name" value="TNP-like_RNaseH_N"/>
    <property type="match status" value="1"/>
</dbReference>
<evidence type="ECO:0000256" key="2">
    <source>
        <dbReference type="ARBA" id="ARBA00006482"/>
    </source>
</evidence>
<evidence type="ECO:0000313" key="8">
    <source>
        <dbReference type="EMBL" id="CAB3254907.1"/>
    </source>
</evidence>
<proteinExistence type="inferred from homology"/>
<feature type="coiled-coil region" evidence="5">
    <location>
        <begin position="283"/>
        <end position="310"/>
    </location>
</feature>
<dbReference type="GO" id="GO:0000445">
    <property type="term" value="C:THO complex part of transcription export complex"/>
    <property type="evidence" value="ECO:0007669"/>
    <property type="project" value="InterPro"/>
</dbReference>
<sequence>MGDEDVIRRRLLIDGDGTGDDRRLNVLLKTLIKWCNSTDEKAEESKSTHDRMLAQLAQCEFAVTKSQLGSEMMSAELKSYEDLSKILENGIEIAKGNIEKSKLDLAQAKTVRKNRIEYDVLAKVISEQPDRKETLERLSTLKTELASLESSKQQLESRLALRKKQFHVLVTSIHQLQALLDEPDDTESVSDDVEMREGQVTGTFPNVIRVVSAVNVTRWRSSVLVLATSTSTSSTALQSEIQLTSFSVEENNTVEGNNENLEITYREGTKPINAARNKFVKLNAQLKVKLLKLREKCKNLNQKVRQAAKISESKAFLKAVEKLPEPAAIFTNMQLKKAYITPRGRRFTNQEKILCLTIYKQSQKGYKLLQRLFALPSIRTIQKILSKVTIKPGINDVVMEHLKKAKTEKIADHALVFMIKSLKGKYKQPISFTFCQSATKSTQLKKLIQDILKAVQSTGLKVIATVCDQSSTNMSVIKSLINDTKRKYLLEGKEFKSLSFEYNGSKIFPVFDPPHLLKGLRNNLLTKNLRFIQNGVVKFDKWEHLQMLLDADPGEDDIRLVNKLTESHVVPEKIPKMKVKHAAQVFSQRVSATMRYLANHDILPKECICTADLLLLVDKLFDSFNGFSYESSHKTYKCALRRNSAHFKLWEELLPIIRSMQFRVEKKLRDGTTSIKFEQVPSIQNWISNINVFKEMFSYLNNIHNITSLLTRNINQDPLENFFCNI</sequence>
<feature type="domain" description="Transposable element P transposase-like RNase H" evidence="6">
    <location>
        <begin position="396"/>
        <end position="480"/>
    </location>
</feature>
<comment type="caution">
    <text evidence="8">The sequence shown here is derived from an EMBL/GenBank/DDBJ whole genome shotgun (WGS) entry which is preliminary data.</text>
</comment>
<dbReference type="PANTHER" id="PTHR23405:SF5">
    <property type="entry name" value="THO COMPLEX SUBUNIT 7 HOMOLOG"/>
    <property type="match status" value="1"/>
</dbReference>
<reference evidence="8 9" key="1">
    <citation type="submission" date="2020-04" db="EMBL/GenBank/DDBJ databases">
        <authorList>
            <person name="Wallbank WR R."/>
            <person name="Pardo Diaz C."/>
            <person name="Kozak K."/>
            <person name="Martin S."/>
            <person name="Jiggins C."/>
            <person name="Moest M."/>
            <person name="Warren A I."/>
            <person name="Byers J.R.P. K."/>
            <person name="Montejo-Kovacevich G."/>
            <person name="Yen C E."/>
        </authorList>
    </citation>
    <scope>NUCLEOTIDE SEQUENCE [LARGE SCALE GENOMIC DNA]</scope>
</reference>
<dbReference type="EMBL" id="CADEBD010000422">
    <property type="protein sequence ID" value="CAB3254907.1"/>
    <property type="molecule type" value="Genomic_DNA"/>
</dbReference>
<dbReference type="Pfam" id="PF05615">
    <property type="entry name" value="THOC7"/>
    <property type="match status" value="1"/>
</dbReference>